<proteinExistence type="predicted"/>
<comment type="caution">
    <text evidence="2">The sequence shown here is derived from an EMBL/GenBank/DDBJ whole genome shotgun (WGS) entry which is preliminary data.</text>
</comment>
<reference evidence="2" key="1">
    <citation type="submission" date="2022-02" db="EMBL/GenBank/DDBJ databases">
        <authorList>
            <person name="Henning P.M."/>
            <person name="McCubbin A.G."/>
            <person name="Shore J.S."/>
        </authorList>
    </citation>
    <scope>NUCLEOTIDE SEQUENCE</scope>
    <source>
        <strain evidence="2">F60SS</strain>
        <tissue evidence="2">Leaves</tissue>
    </source>
</reference>
<protein>
    <submittedName>
        <fullName evidence="2">Uncharacterized protein</fullName>
    </submittedName>
</protein>
<gene>
    <name evidence="2" type="ORF">Tsubulata_000145</name>
</gene>
<reference evidence="2" key="2">
    <citation type="journal article" date="2023" name="Plants (Basel)">
        <title>Annotation of the Turnera subulata (Passifloraceae) Draft Genome Reveals the S-Locus Evolved after the Divergence of Turneroideae from Passifloroideae in a Stepwise Manner.</title>
        <authorList>
            <person name="Henning P.M."/>
            <person name="Roalson E.H."/>
            <person name="Mir W."/>
            <person name="McCubbin A.G."/>
            <person name="Shore J.S."/>
        </authorList>
    </citation>
    <scope>NUCLEOTIDE SEQUENCE</scope>
    <source>
        <strain evidence="2">F60SS</strain>
    </source>
</reference>
<evidence type="ECO:0000313" key="3">
    <source>
        <dbReference type="Proteomes" id="UP001141552"/>
    </source>
</evidence>
<dbReference type="EMBL" id="JAKUCV010005122">
    <property type="protein sequence ID" value="KAJ4832571.1"/>
    <property type="molecule type" value="Genomic_DNA"/>
</dbReference>
<feature type="region of interest" description="Disordered" evidence="1">
    <location>
        <begin position="70"/>
        <end position="105"/>
    </location>
</feature>
<sequence>MQQGEAGRQQSWQIKVYVRANKSRFKFEAKNLKFSIFLKLQKFLLQVKSETQDSLPRKGPRSLISKVKNFCKRSSNPNPPPAKKQTVPAAAKKKSQNLKNPERGSVVNRLVQSASEKPLCVEAAFEGVANGCNGGRHGRGGPTSGWLAVRVRRSAAACSNGERGKGTRTGSPVFAGSSSREKRRRYGGDRFGGWWRRAAVKRKEMEEEGG</sequence>
<evidence type="ECO:0000313" key="2">
    <source>
        <dbReference type="EMBL" id="KAJ4832571.1"/>
    </source>
</evidence>
<organism evidence="2 3">
    <name type="scientific">Turnera subulata</name>
    <dbReference type="NCBI Taxonomy" id="218843"/>
    <lineage>
        <taxon>Eukaryota</taxon>
        <taxon>Viridiplantae</taxon>
        <taxon>Streptophyta</taxon>
        <taxon>Embryophyta</taxon>
        <taxon>Tracheophyta</taxon>
        <taxon>Spermatophyta</taxon>
        <taxon>Magnoliopsida</taxon>
        <taxon>eudicotyledons</taxon>
        <taxon>Gunneridae</taxon>
        <taxon>Pentapetalae</taxon>
        <taxon>rosids</taxon>
        <taxon>fabids</taxon>
        <taxon>Malpighiales</taxon>
        <taxon>Passifloraceae</taxon>
        <taxon>Turnera</taxon>
    </lineage>
</organism>
<accession>A0A9Q0FJG0</accession>
<dbReference type="Proteomes" id="UP001141552">
    <property type="component" value="Unassembled WGS sequence"/>
</dbReference>
<dbReference type="AlphaFoldDB" id="A0A9Q0FJG0"/>
<keyword evidence="3" id="KW-1185">Reference proteome</keyword>
<evidence type="ECO:0000256" key="1">
    <source>
        <dbReference type="SAM" id="MobiDB-lite"/>
    </source>
</evidence>
<name>A0A9Q0FJG0_9ROSI</name>
<feature type="region of interest" description="Disordered" evidence="1">
    <location>
        <begin position="158"/>
        <end position="188"/>
    </location>
</feature>